<dbReference type="PANTHER" id="PTHR42852">
    <property type="entry name" value="THIOL:DISULFIDE INTERCHANGE PROTEIN DSBE"/>
    <property type="match status" value="1"/>
</dbReference>
<evidence type="ECO:0000256" key="3">
    <source>
        <dbReference type="ARBA" id="ARBA00022692"/>
    </source>
</evidence>
<dbReference type="Gene3D" id="3.40.30.10">
    <property type="entry name" value="Glutaredoxin"/>
    <property type="match status" value="1"/>
</dbReference>
<keyword evidence="2" id="KW-1003">Cell membrane</keyword>
<dbReference type="InterPro" id="IPR000866">
    <property type="entry name" value="AhpC/TSA"/>
</dbReference>
<dbReference type="Proteomes" id="UP000231383">
    <property type="component" value="Unassembled WGS sequence"/>
</dbReference>
<dbReference type="Pfam" id="PF00578">
    <property type="entry name" value="AhpC-TSA"/>
    <property type="match status" value="1"/>
</dbReference>
<proteinExistence type="predicted"/>
<name>A0A2M8EX19_9BACT</name>
<dbReference type="InterPro" id="IPR050553">
    <property type="entry name" value="Thioredoxin_ResA/DsbE_sf"/>
</dbReference>
<evidence type="ECO:0000256" key="1">
    <source>
        <dbReference type="ARBA" id="ARBA00004651"/>
    </source>
</evidence>
<keyword evidence="3 6" id="KW-0812">Transmembrane</keyword>
<dbReference type="InterPro" id="IPR036249">
    <property type="entry name" value="Thioredoxin-like_sf"/>
</dbReference>
<gene>
    <name evidence="8" type="ORF">CO051_05870</name>
</gene>
<reference evidence="9" key="1">
    <citation type="submission" date="2017-09" db="EMBL/GenBank/DDBJ databases">
        <title>Depth-based differentiation of microbial function through sediment-hosted aquifers and enrichment of novel symbionts in the deep terrestrial subsurface.</title>
        <authorList>
            <person name="Probst A.J."/>
            <person name="Ladd B."/>
            <person name="Jarett J.K."/>
            <person name="Geller-Mcgrath D.E."/>
            <person name="Sieber C.M.K."/>
            <person name="Emerson J.B."/>
            <person name="Anantharaman K."/>
            <person name="Thomas B.C."/>
            <person name="Malmstrom R."/>
            <person name="Stieglmeier M."/>
            <person name="Klingl A."/>
            <person name="Woyke T."/>
            <person name="Ryan C.M."/>
            <person name="Banfield J.F."/>
        </authorList>
    </citation>
    <scope>NUCLEOTIDE SEQUENCE [LARGE SCALE GENOMIC DNA]</scope>
</reference>
<evidence type="ECO:0000256" key="5">
    <source>
        <dbReference type="ARBA" id="ARBA00023136"/>
    </source>
</evidence>
<feature type="transmembrane region" description="Helical" evidence="6">
    <location>
        <begin position="156"/>
        <end position="177"/>
    </location>
</feature>
<dbReference type="GO" id="GO:0017004">
    <property type="term" value="P:cytochrome complex assembly"/>
    <property type="evidence" value="ECO:0007669"/>
    <property type="project" value="InterPro"/>
</dbReference>
<dbReference type="PANTHER" id="PTHR42852:SF13">
    <property type="entry name" value="PROTEIN DIPZ"/>
    <property type="match status" value="1"/>
</dbReference>
<comment type="subcellular location">
    <subcellularLocation>
        <location evidence="1">Cell membrane</location>
        <topology evidence="1">Multi-pass membrane protein</topology>
    </subcellularLocation>
</comment>
<dbReference type="GO" id="GO:0016209">
    <property type="term" value="F:antioxidant activity"/>
    <property type="evidence" value="ECO:0007669"/>
    <property type="project" value="InterPro"/>
</dbReference>
<dbReference type="Pfam" id="PF02683">
    <property type="entry name" value="DsbD_TM"/>
    <property type="match status" value="1"/>
</dbReference>
<accession>A0A2M8EX19</accession>
<evidence type="ECO:0000259" key="7">
    <source>
        <dbReference type="PROSITE" id="PS51352"/>
    </source>
</evidence>
<evidence type="ECO:0000313" key="8">
    <source>
        <dbReference type="EMBL" id="PJC30411.1"/>
    </source>
</evidence>
<dbReference type="GO" id="GO:0016491">
    <property type="term" value="F:oxidoreductase activity"/>
    <property type="evidence" value="ECO:0007669"/>
    <property type="project" value="InterPro"/>
</dbReference>
<dbReference type="Pfam" id="PF17991">
    <property type="entry name" value="Thioredoxin_10"/>
    <property type="match status" value="1"/>
</dbReference>
<dbReference type="AlphaFoldDB" id="A0A2M8EX19"/>
<sequence>MTTLLLFAFLSGLVTIAAPCIWPILPIVLSSSATGGHRRPLGVTLGVVISFSILTLSIAYVVRIIPFDTEWLRYISVGIIAVLGLTLIIPAFGAYLEGAVSKLSSKFSPSSGSGNSGFRGGLLTGLSLGVVWTPCAGPILATIATLAATRAVSFDLILVMIVYMLGVAIPLFVFSLFGQRLFNSSRKLSRHTGTIQKVFGVIMIVTAILIATGYDRNLQTNLLNAFPSYSSFLTKLETNDGVTKQLDTLRNNPQKETSIEVAPTMAFPQAKDTNLPYIGQAPDFTGIEHWLNSEALTMDYLKGKVVLIDFWTYTCINCIRTLPYVTGWYEKYKDEGFVVIGVHTPEFEFEKKTENVAGALEKYKINYPVAQDNNFGTWRAYDNHYWPAKYLVDAEGIIRYTHFGEGDYDVTEKNIQKLLKEAGLNKEQDGATDLDALLDIPETRSAGGQTPETYLGLSRIAGLASPEQATNGNNSFTLPKSLPVNNFAFVGNWDLSSESAKVGESGAGLLFNFFAKDVYLVITPVSSEDQIAVFVNDQVVTENAGKDVQNEYVTIDKPRLYHLVSFDKKQEAILQLNFQTPGTEIFAFTFGG</sequence>
<evidence type="ECO:0000313" key="9">
    <source>
        <dbReference type="Proteomes" id="UP000231383"/>
    </source>
</evidence>
<feature type="transmembrane region" description="Helical" evidence="6">
    <location>
        <begin position="74"/>
        <end position="96"/>
    </location>
</feature>
<evidence type="ECO:0000256" key="6">
    <source>
        <dbReference type="SAM" id="Phobius"/>
    </source>
</evidence>
<feature type="transmembrane region" description="Helical" evidence="6">
    <location>
        <begin position="198"/>
        <end position="214"/>
    </location>
</feature>
<dbReference type="GO" id="GO:0005886">
    <property type="term" value="C:plasma membrane"/>
    <property type="evidence" value="ECO:0007669"/>
    <property type="project" value="UniProtKB-SubCell"/>
</dbReference>
<keyword evidence="4 6" id="KW-1133">Transmembrane helix</keyword>
<organism evidence="8 9">
    <name type="scientific">Candidatus Roizmanbacteria bacterium CG_4_9_14_0_2_um_filter_39_13</name>
    <dbReference type="NCBI Taxonomy" id="1974839"/>
    <lineage>
        <taxon>Bacteria</taxon>
        <taxon>Candidatus Roizmaniibacteriota</taxon>
    </lineage>
</organism>
<feature type="domain" description="Thioredoxin" evidence="7">
    <location>
        <begin position="275"/>
        <end position="420"/>
    </location>
</feature>
<dbReference type="EMBL" id="PFSC01000154">
    <property type="protein sequence ID" value="PJC30411.1"/>
    <property type="molecule type" value="Genomic_DNA"/>
</dbReference>
<protein>
    <recommendedName>
        <fullName evidence="7">Thioredoxin domain-containing protein</fullName>
    </recommendedName>
</protein>
<feature type="transmembrane region" description="Helical" evidence="6">
    <location>
        <begin position="41"/>
        <end position="62"/>
    </location>
</feature>
<dbReference type="InterPro" id="IPR013766">
    <property type="entry name" value="Thioredoxin_domain"/>
</dbReference>
<dbReference type="SUPFAM" id="SSF52833">
    <property type="entry name" value="Thioredoxin-like"/>
    <property type="match status" value="1"/>
</dbReference>
<dbReference type="Gene3D" id="2.60.120.260">
    <property type="entry name" value="Galactose-binding domain-like"/>
    <property type="match status" value="1"/>
</dbReference>
<comment type="caution">
    <text evidence="8">The sequence shown here is derived from an EMBL/GenBank/DDBJ whole genome shotgun (WGS) entry which is preliminary data.</text>
</comment>
<dbReference type="PROSITE" id="PS51352">
    <property type="entry name" value="THIOREDOXIN_2"/>
    <property type="match status" value="1"/>
</dbReference>
<evidence type="ECO:0000256" key="4">
    <source>
        <dbReference type="ARBA" id="ARBA00022989"/>
    </source>
</evidence>
<evidence type="ECO:0000256" key="2">
    <source>
        <dbReference type="ARBA" id="ARBA00022475"/>
    </source>
</evidence>
<dbReference type="InterPro" id="IPR041017">
    <property type="entry name" value="Thioredoxin_10"/>
</dbReference>
<dbReference type="CDD" id="cd03012">
    <property type="entry name" value="TlpA_like_DipZ_like"/>
    <property type="match status" value="1"/>
</dbReference>
<dbReference type="InterPro" id="IPR003834">
    <property type="entry name" value="Cyt_c_assmbl_TM_dom"/>
</dbReference>
<keyword evidence="5 6" id="KW-0472">Membrane</keyword>